<feature type="compositionally biased region" description="Basic and acidic residues" evidence="4">
    <location>
        <begin position="589"/>
        <end position="606"/>
    </location>
</feature>
<sequence length="1007" mass="106507">MSPLSHRRAPRTPTKRRGSAPRVSIPTSRSEPTIAAPKVGHSDLHDASPPGRVAGDSGRVSNSVVDAHVQAAAEMEEASEQDGGERAIGARGREEPQVGPERQGAARNEDKGSAETVHRLVGRRSATFSQVVSSGRTSLAGLGQRAPTSAVTPVASSPYVPPHIRKAFLRSTGKENNPLAFFDRSACPEPEDSFYSHVSSAFASPSPFSTPNTSFAHSDTSASFTNKVGARALRISTPASLPLHHTLLPRVSGPAAPSPTTLISRQPYIDPAQYPHSAPILEDEREEDHPHAAQPSSSTPSWADEVDAEYPLKTYIALTPAEEALLAHEGADETSEAGFDVQIAVQLRRGSVFTAASSPIGVPEDEKEVGEGACTGCGADKTDCFVNLAPCGHSLCPVCINALVNAVAHKPPRPTTCFACAAPVSSFVPTTPATKSGKNLVAALLDSVANGQVERRQSVCGPKDVLAGEGIESVEARRRRRRSSVIAAALATVFSTPTKSRGKPYTTPTSPTEALSHDDHDDDDGKSTESPLARRSLPGTGPLTSSPTLLARLTEPRQGTASLPRGETSISSAPPDSPFPYGALAHSRRTTEHDPFSSAPEPRRDSRALIPPVVERANVDWPVVRLDNVPWEVTLDEIEAWLPRGSLASAGAGSGGEGRAADEGRLAAGEGVTLAVHILCNRADGRTLNQAYIECSSRAAARKVVRFRDGVILRNRTIHVTISSQAELLSTVFPTYRPGFDGLKPLSSTRGGTSAPIPLLVQTELSGLLNLCRLELMHARKAPERPFFNIVTLLEKMPWAYPQSYNSAAVVRLYNTACAAIEILGTVKRVVAEWQDILAVLVDAILRCPVFRPQQKQRAVHLAASLGYERFEPITNTRVPLPSVPAPRTVAGIFDGFTFPFKPASLEQSYVSTASDSATTATAPLAGSSAAGHASERPASLDSLASSVGSRAAEARQRRRSSLIAELGIEPAVLDAVAKALGVRLVGSSPAQDADADVGDEGSEARS</sequence>
<dbReference type="Gene3D" id="3.30.70.330">
    <property type="match status" value="1"/>
</dbReference>
<feature type="region of interest" description="Disordered" evidence="4">
    <location>
        <begin position="1"/>
        <end position="121"/>
    </location>
</feature>
<dbReference type="STRING" id="5288.A0A5C5FNJ5"/>
<feature type="region of interest" description="Disordered" evidence="4">
    <location>
        <begin position="250"/>
        <end position="275"/>
    </location>
</feature>
<protein>
    <recommendedName>
        <fullName evidence="7">RING-type domain-containing protein</fullName>
    </recommendedName>
</protein>
<dbReference type="GO" id="GO:0008270">
    <property type="term" value="F:zinc ion binding"/>
    <property type="evidence" value="ECO:0007669"/>
    <property type="project" value="UniProtKB-KW"/>
</dbReference>
<comment type="caution">
    <text evidence="5">The sequence shown here is derived from an EMBL/GenBank/DDBJ whole genome shotgun (WGS) entry which is preliminary data.</text>
</comment>
<name>A0A5C5FNJ5_9BASI</name>
<evidence type="ECO:0000256" key="4">
    <source>
        <dbReference type="SAM" id="MobiDB-lite"/>
    </source>
</evidence>
<keyword evidence="3" id="KW-0862">Zinc</keyword>
<dbReference type="AlphaFoldDB" id="A0A5C5FNJ5"/>
<feature type="region of interest" description="Disordered" evidence="4">
    <location>
        <begin position="497"/>
        <end position="606"/>
    </location>
</feature>
<evidence type="ECO:0000256" key="2">
    <source>
        <dbReference type="ARBA" id="ARBA00022771"/>
    </source>
</evidence>
<keyword evidence="1" id="KW-0479">Metal-binding</keyword>
<feature type="compositionally biased region" description="Basic and acidic residues" evidence="4">
    <location>
        <begin position="515"/>
        <end position="527"/>
    </location>
</feature>
<feature type="compositionally biased region" description="Basic residues" evidence="4">
    <location>
        <begin position="1"/>
        <end position="19"/>
    </location>
</feature>
<dbReference type="SUPFAM" id="SSF54928">
    <property type="entry name" value="RNA-binding domain, RBD"/>
    <property type="match status" value="1"/>
</dbReference>
<evidence type="ECO:0000256" key="1">
    <source>
        <dbReference type="ARBA" id="ARBA00022723"/>
    </source>
</evidence>
<proteinExistence type="predicted"/>
<gene>
    <name evidence="5" type="ORF">DMC30DRAFT_59973</name>
</gene>
<feature type="region of interest" description="Disordered" evidence="4">
    <location>
        <begin position="284"/>
        <end position="303"/>
    </location>
</feature>
<dbReference type="InterPro" id="IPR035979">
    <property type="entry name" value="RBD_domain_sf"/>
</dbReference>
<dbReference type="EMBL" id="SOZI01000142">
    <property type="protein sequence ID" value="TNY18370.1"/>
    <property type="molecule type" value="Genomic_DNA"/>
</dbReference>
<evidence type="ECO:0008006" key="7">
    <source>
        <dbReference type="Google" id="ProtNLM"/>
    </source>
</evidence>
<keyword evidence="2" id="KW-0863">Zinc-finger</keyword>
<reference evidence="5 6" key="1">
    <citation type="submission" date="2019-03" db="EMBL/GenBank/DDBJ databases">
        <title>Rhodosporidium diobovatum UCD-FST 08-225 genome sequencing, assembly, and annotation.</title>
        <authorList>
            <person name="Fakankun I.U."/>
            <person name="Fristensky B."/>
            <person name="Levin D.B."/>
        </authorList>
    </citation>
    <scope>NUCLEOTIDE SEQUENCE [LARGE SCALE GENOMIC DNA]</scope>
    <source>
        <strain evidence="5 6">UCD-FST 08-225</strain>
    </source>
</reference>
<dbReference type="GO" id="GO:0003676">
    <property type="term" value="F:nucleic acid binding"/>
    <property type="evidence" value="ECO:0007669"/>
    <property type="project" value="InterPro"/>
</dbReference>
<evidence type="ECO:0000313" key="6">
    <source>
        <dbReference type="Proteomes" id="UP000311382"/>
    </source>
</evidence>
<dbReference type="PROSITE" id="PS00518">
    <property type="entry name" value="ZF_RING_1"/>
    <property type="match status" value="1"/>
</dbReference>
<keyword evidence="6" id="KW-1185">Reference proteome</keyword>
<organism evidence="5 6">
    <name type="scientific">Rhodotorula diobovata</name>
    <dbReference type="NCBI Taxonomy" id="5288"/>
    <lineage>
        <taxon>Eukaryota</taxon>
        <taxon>Fungi</taxon>
        <taxon>Dikarya</taxon>
        <taxon>Basidiomycota</taxon>
        <taxon>Pucciniomycotina</taxon>
        <taxon>Microbotryomycetes</taxon>
        <taxon>Sporidiobolales</taxon>
        <taxon>Sporidiobolaceae</taxon>
        <taxon>Rhodotorula</taxon>
    </lineage>
</organism>
<evidence type="ECO:0000256" key="3">
    <source>
        <dbReference type="ARBA" id="ARBA00022833"/>
    </source>
</evidence>
<dbReference type="InterPro" id="IPR017907">
    <property type="entry name" value="Znf_RING_CS"/>
</dbReference>
<feature type="compositionally biased region" description="Basic and acidic residues" evidence="4">
    <location>
        <begin position="107"/>
        <end position="118"/>
    </location>
</feature>
<dbReference type="InterPro" id="IPR012677">
    <property type="entry name" value="Nucleotide-bd_a/b_plait_sf"/>
</dbReference>
<evidence type="ECO:0000313" key="5">
    <source>
        <dbReference type="EMBL" id="TNY18370.1"/>
    </source>
</evidence>
<dbReference type="Proteomes" id="UP000311382">
    <property type="component" value="Unassembled WGS sequence"/>
</dbReference>
<accession>A0A5C5FNJ5</accession>
<dbReference type="OrthoDB" id="336240at2759"/>